<proteinExistence type="predicted"/>
<name>A0A5N7BUP3_PETAA</name>
<dbReference type="EMBL" id="ML735332">
    <property type="protein sequence ID" value="KAE8385554.1"/>
    <property type="molecule type" value="Genomic_DNA"/>
</dbReference>
<dbReference type="CDD" id="cd12148">
    <property type="entry name" value="fungal_TF_MHR"/>
    <property type="match status" value="1"/>
</dbReference>
<dbReference type="Proteomes" id="UP000326877">
    <property type="component" value="Unassembled WGS sequence"/>
</dbReference>
<reference evidence="1" key="1">
    <citation type="submission" date="2019-04" db="EMBL/GenBank/DDBJ databases">
        <title>Friends and foes A comparative genomics studyof 23 Aspergillus species from section Flavi.</title>
        <authorList>
            <consortium name="DOE Joint Genome Institute"/>
            <person name="Kjaerbolling I."/>
            <person name="Vesth T."/>
            <person name="Frisvad J.C."/>
            <person name="Nybo J.L."/>
            <person name="Theobald S."/>
            <person name="Kildgaard S."/>
            <person name="Isbrandt T."/>
            <person name="Kuo A."/>
            <person name="Sato A."/>
            <person name="Lyhne E.K."/>
            <person name="Kogle M.E."/>
            <person name="Wiebenga A."/>
            <person name="Kun R.S."/>
            <person name="Lubbers R.J."/>
            <person name="Makela M.R."/>
            <person name="Barry K."/>
            <person name="Chovatia M."/>
            <person name="Clum A."/>
            <person name="Daum C."/>
            <person name="Haridas S."/>
            <person name="He G."/>
            <person name="LaButti K."/>
            <person name="Lipzen A."/>
            <person name="Mondo S."/>
            <person name="Riley R."/>
            <person name="Salamov A."/>
            <person name="Simmons B.A."/>
            <person name="Magnuson J.K."/>
            <person name="Henrissat B."/>
            <person name="Mortensen U.H."/>
            <person name="Larsen T.O."/>
            <person name="Devries R.P."/>
            <person name="Grigoriev I.V."/>
            <person name="Machida M."/>
            <person name="Baker S.E."/>
            <person name="Andersen M.R."/>
        </authorList>
    </citation>
    <scope>NUCLEOTIDE SEQUENCE [LARGE SCALE GENOMIC DNA]</scope>
    <source>
        <strain evidence="1">IBT 14317</strain>
    </source>
</reference>
<sequence>MLVELPYQECKSLWDKVPCQFHYSKQSRVPVRPNQPIISLIIHLEYFYTRIQVERIRCREMPEVMTDLLDSAMQIISAVTDYTKLREQEASIRKPYTWIFSFYAVPAAGVVATELHRCTLPNVLLPCSTPRCKIIRELSLLVSWFEGASPSTSDTYQVCVEATQAMTSLLDETLDYPLDGQITNGNGGARIEFPIRYSHGSGPNIQEKLPSVAGFEAREEFLDMA</sequence>
<evidence type="ECO:0008006" key="2">
    <source>
        <dbReference type="Google" id="ProtNLM"/>
    </source>
</evidence>
<gene>
    <name evidence="1" type="ORF">BDV23DRAFT_188150</name>
</gene>
<dbReference type="OrthoDB" id="4898680at2759"/>
<accession>A0A5N7BUP3</accession>
<evidence type="ECO:0000313" key="1">
    <source>
        <dbReference type="EMBL" id="KAE8385554.1"/>
    </source>
</evidence>
<organism evidence="1">
    <name type="scientific">Petromyces alliaceus</name>
    <name type="common">Aspergillus alliaceus</name>
    <dbReference type="NCBI Taxonomy" id="209559"/>
    <lineage>
        <taxon>Eukaryota</taxon>
        <taxon>Fungi</taxon>
        <taxon>Dikarya</taxon>
        <taxon>Ascomycota</taxon>
        <taxon>Pezizomycotina</taxon>
        <taxon>Eurotiomycetes</taxon>
        <taxon>Eurotiomycetidae</taxon>
        <taxon>Eurotiales</taxon>
        <taxon>Aspergillaceae</taxon>
        <taxon>Aspergillus</taxon>
        <taxon>Aspergillus subgen. Circumdati</taxon>
    </lineage>
</organism>
<dbReference type="AlphaFoldDB" id="A0A5N7BUP3"/>
<protein>
    <recommendedName>
        <fullName evidence="2">Transcription factor domain-containing protein</fullName>
    </recommendedName>
</protein>